<evidence type="ECO:0000313" key="1">
    <source>
        <dbReference type="EMBL" id="CAH7688671.1"/>
    </source>
</evidence>
<gene>
    <name evidence="1" type="ORF">PPACK8108_LOCUS23668</name>
</gene>
<dbReference type="Proteomes" id="UP001153365">
    <property type="component" value="Unassembled WGS sequence"/>
</dbReference>
<reference evidence="1" key="1">
    <citation type="submission" date="2022-06" db="EMBL/GenBank/DDBJ databases">
        <authorList>
            <consortium name="SYNGENTA / RWTH Aachen University"/>
        </authorList>
    </citation>
    <scope>NUCLEOTIDE SEQUENCE</scope>
</reference>
<organism evidence="1 2">
    <name type="scientific">Phakopsora pachyrhizi</name>
    <name type="common">Asian soybean rust disease fungus</name>
    <dbReference type="NCBI Taxonomy" id="170000"/>
    <lineage>
        <taxon>Eukaryota</taxon>
        <taxon>Fungi</taxon>
        <taxon>Dikarya</taxon>
        <taxon>Basidiomycota</taxon>
        <taxon>Pucciniomycotina</taxon>
        <taxon>Pucciniomycetes</taxon>
        <taxon>Pucciniales</taxon>
        <taxon>Phakopsoraceae</taxon>
        <taxon>Phakopsora</taxon>
    </lineage>
</organism>
<protein>
    <submittedName>
        <fullName evidence="1">Uncharacterized protein</fullName>
    </submittedName>
</protein>
<name>A0AAV0BPV2_PHAPC</name>
<sequence length="113" mass="13263">MPSSDHRLVLRPLAIVQALVYHHQSESLFNSEQQGAQEFLVTMIDAIKSETKDLLEDLRMTYQTSSKTDGNPWFVPELLIDDEIIPKRCHLRKGRLERNRFLRLSRSIRRSPF</sequence>
<evidence type="ECO:0000313" key="2">
    <source>
        <dbReference type="Proteomes" id="UP001153365"/>
    </source>
</evidence>
<proteinExistence type="predicted"/>
<dbReference type="EMBL" id="CALTRL010006004">
    <property type="protein sequence ID" value="CAH7688671.1"/>
    <property type="molecule type" value="Genomic_DNA"/>
</dbReference>
<keyword evidence="2" id="KW-1185">Reference proteome</keyword>
<dbReference type="AlphaFoldDB" id="A0AAV0BPV2"/>
<comment type="caution">
    <text evidence="1">The sequence shown here is derived from an EMBL/GenBank/DDBJ whole genome shotgun (WGS) entry which is preliminary data.</text>
</comment>
<accession>A0AAV0BPV2</accession>